<dbReference type="InterPro" id="IPR045249">
    <property type="entry name" value="HARBI1-like"/>
</dbReference>
<proteinExistence type="inferred from homology"/>
<dbReference type="EnsemblMetazoa" id="PPAI005225-RA">
    <property type="protein sequence ID" value="PPAI005225-PA"/>
    <property type="gene ID" value="PPAI005225"/>
</dbReference>
<accession>A0A1B0DBN6</accession>
<comment type="similarity">
    <text evidence="3">Belongs to the HARBI1 family.</text>
</comment>
<evidence type="ECO:0000313" key="8">
    <source>
        <dbReference type="EnsemblMetazoa" id="PPAI005225-PA"/>
    </source>
</evidence>
<dbReference type="GO" id="GO:0016787">
    <property type="term" value="F:hydrolase activity"/>
    <property type="evidence" value="ECO:0007669"/>
    <property type="project" value="UniProtKB-KW"/>
</dbReference>
<evidence type="ECO:0000256" key="6">
    <source>
        <dbReference type="ARBA" id="ARBA00022801"/>
    </source>
</evidence>
<evidence type="ECO:0000256" key="7">
    <source>
        <dbReference type="ARBA" id="ARBA00023242"/>
    </source>
</evidence>
<dbReference type="PANTHER" id="PTHR22930:SF289">
    <property type="entry name" value="DDE TNP4 DOMAIN-CONTAINING PROTEIN-RELATED"/>
    <property type="match status" value="1"/>
</dbReference>
<reference evidence="8" key="1">
    <citation type="submission" date="2022-08" db="UniProtKB">
        <authorList>
            <consortium name="EnsemblMetazoa"/>
        </authorList>
    </citation>
    <scope>IDENTIFICATION</scope>
    <source>
        <strain evidence="8">Israel</strain>
    </source>
</reference>
<protein>
    <submittedName>
        <fullName evidence="8">Uncharacterized protein</fullName>
    </submittedName>
</protein>
<dbReference type="Pfam" id="PF13359">
    <property type="entry name" value="DDE_Tnp_4"/>
    <property type="match status" value="1"/>
</dbReference>
<dbReference type="AlphaFoldDB" id="A0A1B0DBN6"/>
<dbReference type="EMBL" id="AJVK01030138">
    <property type="status" value="NOT_ANNOTATED_CDS"/>
    <property type="molecule type" value="Genomic_DNA"/>
</dbReference>
<keyword evidence="4" id="KW-0540">Nuclease</keyword>
<evidence type="ECO:0000256" key="3">
    <source>
        <dbReference type="ARBA" id="ARBA00006958"/>
    </source>
</evidence>
<dbReference type="GO" id="GO:0005634">
    <property type="term" value="C:nucleus"/>
    <property type="evidence" value="ECO:0007669"/>
    <property type="project" value="UniProtKB-SubCell"/>
</dbReference>
<evidence type="ECO:0000256" key="5">
    <source>
        <dbReference type="ARBA" id="ARBA00022723"/>
    </source>
</evidence>
<keyword evidence="9" id="KW-1185">Reference proteome</keyword>
<dbReference type="GO" id="GO:0046872">
    <property type="term" value="F:metal ion binding"/>
    <property type="evidence" value="ECO:0007669"/>
    <property type="project" value="UniProtKB-KW"/>
</dbReference>
<name>A0A1B0DBN6_PHLPP</name>
<dbReference type="PANTHER" id="PTHR22930">
    <property type="match status" value="1"/>
</dbReference>
<evidence type="ECO:0000313" key="9">
    <source>
        <dbReference type="Proteomes" id="UP000092462"/>
    </source>
</evidence>
<dbReference type="VEuPathDB" id="VectorBase:PPAI005225"/>
<dbReference type="InterPro" id="IPR027806">
    <property type="entry name" value="HARBI1_dom"/>
</dbReference>
<comment type="cofactor">
    <cofactor evidence="1">
        <name>a divalent metal cation</name>
        <dbReference type="ChEBI" id="CHEBI:60240"/>
    </cofactor>
</comment>
<evidence type="ECO:0000256" key="4">
    <source>
        <dbReference type="ARBA" id="ARBA00022722"/>
    </source>
</evidence>
<dbReference type="GO" id="GO:0004518">
    <property type="term" value="F:nuclease activity"/>
    <property type="evidence" value="ECO:0007669"/>
    <property type="project" value="UniProtKB-KW"/>
</dbReference>
<evidence type="ECO:0000256" key="2">
    <source>
        <dbReference type="ARBA" id="ARBA00004123"/>
    </source>
</evidence>
<evidence type="ECO:0000256" key="1">
    <source>
        <dbReference type="ARBA" id="ARBA00001968"/>
    </source>
</evidence>
<dbReference type="VEuPathDB" id="VectorBase:PPAPM1_011491"/>
<keyword evidence="5" id="KW-0479">Metal-binding</keyword>
<dbReference type="Proteomes" id="UP000092462">
    <property type="component" value="Unassembled WGS sequence"/>
</dbReference>
<organism evidence="8 9">
    <name type="scientific">Phlebotomus papatasi</name>
    <name type="common">Sandfly</name>
    <dbReference type="NCBI Taxonomy" id="29031"/>
    <lineage>
        <taxon>Eukaryota</taxon>
        <taxon>Metazoa</taxon>
        <taxon>Ecdysozoa</taxon>
        <taxon>Arthropoda</taxon>
        <taxon>Hexapoda</taxon>
        <taxon>Insecta</taxon>
        <taxon>Pterygota</taxon>
        <taxon>Neoptera</taxon>
        <taxon>Endopterygota</taxon>
        <taxon>Diptera</taxon>
        <taxon>Nematocera</taxon>
        <taxon>Psychodoidea</taxon>
        <taxon>Psychodidae</taxon>
        <taxon>Phlebotomus</taxon>
        <taxon>Phlebotomus</taxon>
    </lineage>
</organism>
<keyword evidence="7" id="KW-0539">Nucleus</keyword>
<sequence>MPNVIGCVDCTHISIIRPLMHDTERPPRLYINRKKFYSLNVEATVDSDLIFTSVNPKFPGATHDSGIWMKSPVRNHMKKEFLRNREQHIVLGDKGYPLEPFIFTPYPTPETDNQERFNRLHEQARNTIERSFGVLKAVFRCLLKHRVLHYKPVIAGKITNACFTLYNYMRRNGYNFDQIEGVNEEFENDIALNDGELYRIGLERRETYISALVLASSNEKNSLTEFLECTQSSDSPKEHPQKMFYGFVRRFPELAALVAGNCQNTWKSKYLL</sequence>
<keyword evidence="6" id="KW-0378">Hydrolase</keyword>
<comment type="subcellular location">
    <subcellularLocation>
        <location evidence="2">Nucleus</location>
    </subcellularLocation>
</comment>